<feature type="region of interest" description="Disordered" evidence="18">
    <location>
        <begin position="70"/>
        <end position="179"/>
    </location>
</feature>
<dbReference type="InterPro" id="IPR047266">
    <property type="entry name" value="KMT5A-like_SET"/>
</dbReference>
<name>A0AAD7T774_9TELE</name>
<feature type="compositionally biased region" description="Basic and acidic residues" evidence="18">
    <location>
        <begin position="106"/>
        <end position="118"/>
    </location>
</feature>
<dbReference type="SMART" id="SM00317">
    <property type="entry name" value="SET"/>
    <property type="match status" value="1"/>
</dbReference>
<evidence type="ECO:0000256" key="5">
    <source>
        <dbReference type="ARBA" id="ARBA00022491"/>
    </source>
</evidence>
<evidence type="ECO:0000256" key="9">
    <source>
        <dbReference type="ARBA" id="ARBA00022691"/>
    </source>
</evidence>
<dbReference type="GO" id="GO:0005634">
    <property type="term" value="C:nucleus"/>
    <property type="evidence" value="ECO:0007669"/>
    <property type="project" value="UniProtKB-SubCell"/>
</dbReference>
<dbReference type="GO" id="GO:0051301">
    <property type="term" value="P:cell division"/>
    <property type="evidence" value="ECO:0007669"/>
    <property type="project" value="UniProtKB-KW"/>
</dbReference>
<protein>
    <recommendedName>
        <fullName evidence="3">[histone H4]-lysine(20) N-methyltransferase</fullName>
        <ecNumber evidence="3">2.1.1.361</ecNumber>
    </recommendedName>
</protein>
<dbReference type="CDD" id="cd10528">
    <property type="entry name" value="SET_SETD8"/>
    <property type="match status" value="1"/>
</dbReference>
<accession>A0AAD7T774</accession>
<evidence type="ECO:0000256" key="12">
    <source>
        <dbReference type="ARBA" id="ARBA00023015"/>
    </source>
</evidence>
<evidence type="ECO:0000256" key="15">
    <source>
        <dbReference type="ARBA" id="ARBA00023306"/>
    </source>
</evidence>
<dbReference type="InterPro" id="IPR051760">
    <property type="entry name" value="KMT5A"/>
</dbReference>
<evidence type="ECO:0000313" key="20">
    <source>
        <dbReference type="EMBL" id="KAJ8415555.1"/>
    </source>
</evidence>
<organism evidence="20 21">
    <name type="scientific">Aldrovandia affinis</name>
    <dbReference type="NCBI Taxonomy" id="143900"/>
    <lineage>
        <taxon>Eukaryota</taxon>
        <taxon>Metazoa</taxon>
        <taxon>Chordata</taxon>
        <taxon>Craniata</taxon>
        <taxon>Vertebrata</taxon>
        <taxon>Euteleostomi</taxon>
        <taxon>Actinopterygii</taxon>
        <taxon>Neopterygii</taxon>
        <taxon>Teleostei</taxon>
        <taxon>Notacanthiformes</taxon>
        <taxon>Halosauridae</taxon>
        <taxon>Aldrovandia</taxon>
    </lineage>
</organism>
<dbReference type="PROSITE" id="PS51571">
    <property type="entry name" value="SAM_MT43_PR_SET"/>
    <property type="match status" value="1"/>
</dbReference>
<dbReference type="Proteomes" id="UP001221898">
    <property type="component" value="Unassembled WGS sequence"/>
</dbReference>
<feature type="region of interest" description="Disordered" evidence="18">
    <location>
        <begin position="1"/>
        <end position="39"/>
    </location>
</feature>
<evidence type="ECO:0000256" key="14">
    <source>
        <dbReference type="ARBA" id="ARBA00023242"/>
    </source>
</evidence>
<feature type="domain" description="SET" evidence="19">
    <location>
        <begin position="199"/>
        <end position="320"/>
    </location>
</feature>
<evidence type="ECO:0000256" key="4">
    <source>
        <dbReference type="ARBA" id="ARBA00022454"/>
    </source>
</evidence>
<evidence type="ECO:0000256" key="17">
    <source>
        <dbReference type="ARBA" id="ARBA00048985"/>
    </source>
</evidence>
<evidence type="ECO:0000256" key="16">
    <source>
        <dbReference type="ARBA" id="ARBA00047784"/>
    </source>
</evidence>
<dbReference type="EMBL" id="JAINUG010000009">
    <property type="protein sequence ID" value="KAJ8415555.1"/>
    <property type="molecule type" value="Genomic_DNA"/>
</dbReference>
<evidence type="ECO:0000259" key="19">
    <source>
        <dbReference type="PROSITE" id="PS50280"/>
    </source>
</evidence>
<keyword evidence="12" id="KW-0805">Transcription regulation</keyword>
<comment type="caution">
    <text evidence="20">The sequence shown here is derived from an EMBL/GenBank/DDBJ whole genome shotgun (WGS) entry which is preliminary data.</text>
</comment>
<keyword evidence="15" id="KW-0131">Cell cycle</keyword>
<proteinExistence type="predicted"/>
<dbReference type="SUPFAM" id="SSF82199">
    <property type="entry name" value="SET domain"/>
    <property type="match status" value="1"/>
</dbReference>
<dbReference type="PROSITE" id="PS50280">
    <property type="entry name" value="SET"/>
    <property type="match status" value="1"/>
</dbReference>
<dbReference type="Gene3D" id="2.170.270.10">
    <property type="entry name" value="SET domain"/>
    <property type="match status" value="1"/>
</dbReference>
<dbReference type="GO" id="GO:0006357">
    <property type="term" value="P:regulation of transcription by RNA polymerase II"/>
    <property type="evidence" value="ECO:0007669"/>
    <property type="project" value="TreeGrafter"/>
</dbReference>
<keyword evidence="14" id="KW-0539">Nucleus</keyword>
<keyword evidence="4" id="KW-0158">Chromosome</keyword>
<keyword evidence="5" id="KW-0678">Repressor</keyword>
<keyword evidence="13" id="KW-0804">Transcription</keyword>
<keyword evidence="8" id="KW-0808">Transferase</keyword>
<dbReference type="Pfam" id="PF00856">
    <property type="entry name" value="SET"/>
    <property type="match status" value="1"/>
</dbReference>
<dbReference type="GO" id="GO:0043516">
    <property type="term" value="P:regulation of DNA damage response, signal transduction by p53 class mediator"/>
    <property type="evidence" value="ECO:0007669"/>
    <property type="project" value="TreeGrafter"/>
</dbReference>
<evidence type="ECO:0000256" key="8">
    <source>
        <dbReference type="ARBA" id="ARBA00022679"/>
    </source>
</evidence>
<keyword evidence="11" id="KW-0156">Chromatin regulator</keyword>
<evidence type="ECO:0000256" key="10">
    <source>
        <dbReference type="ARBA" id="ARBA00022776"/>
    </source>
</evidence>
<comment type="catalytic activity">
    <reaction evidence="16">
        <text>L-lysyl(20)-[histone H4] + S-adenosyl-L-methionine = N(6)-methyl-L-lysyl(20)-[histone H4] + S-adenosyl-L-homocysteine + H(+)</text>
        <dbReference type="Rhea" id="RHEA:60344"/>
        <dbReference type="Rhea" id="RHEA-COMP:15554"/>
        <dbReference type="Rhea" id="RHEA-COMP:15555"/>
        <dbReference type="ChEBI" id="CHEBI:15378"/>
        <dbReference type="ChEBI" id="CHEBI:29969"/>
        <dbReference type="ChEBI" id="CHEBI:57856"/>
        <dbReference type="ChEBI" id="CHEBI:59789"/>
        <dbReference type="ChEBI" id="CHEBI:61929"/>
        <dbReference type="EC" id="2.1.1.361"/>
    </reaction>
</comment>
<evidence type="ECO:0000256" key="1">
    <source>
        <dbReference type="ARBA" id="ARBA00004123"/>
    </source>
</evidence>
<keyword evidence="6" id="KW-0489">Methyltransferase</keyword>
<dbReference type="PIRSF" id="PIRSF027717">
    <property type="entry name" value="Histone_H4-K20_mtfrase"/>
    <property type="match status" value="1"/>
</dbReference>
<evidence type="ECO:0000256" key="2">
    <source>
        <dbReference type="ARBA" id="ARBA00004286"/>
    </source>
</evidence>
<comment type="subcellular location">
    <subcellularLocation>
        <location evidence="2">Chromosome</location>
    </subcellularLocation>
    <subcellularLocation>
        <location evidence="1">Nucleus</location>
    </subcellularLocation>
</comment>
<keyword evidence="9" id="KW-0949">S-adenosyl-L-methionine</keyword>
<dbReference type="EC" id="2.1.1.361" evidence="3"/>
<dbReference type="FunFam" id="2.170.270.10:FF:000021">
    <property type="entry name" value="Histone-lysine N-methyltransferase"/>
    <property type="match status" value="1"/>
</dbReference>
<dbReference type="PANTHER" id="PTHR46167:SF1">
    <property type="entry name" value="N-LYSINE METHYLTRANSFERASE KMT5A"/>
    <property type="match status" value="1"/>
</dbReference>
<dbReference type="InterPro" id="IPR016858">
    <property type="entry name" value="KMT5A-like"/>
</dbReference>
<dbReference type="InterPro" id="IPR001214">
    <property type="entry name" value="SET_dom"/>
</dbReference>
<evidence type="ECO:0000256" key="13">
    <source>
        <dbReference type="ARBA" id="ARBA00023163"/>
    </source>
</evidence>
<keyword evidence="10" id="KW-0498">Mitosis</keyword>
<evidence type="ECO:0000256" key="6">
    <source>
        <dbReference type="ARBA" id="ARBA00022603"/>
    </source>
</evidence>
<reference evidence="20" key="1">
    <citation type="journal article" date="2023" name="Science">
        <title>Genome structures resolve the early diversification of teleost fishes.</title>
        <authorList>
            <person name="Parey E."/>
            <person name="Louis A."/>
            <person name="Montfort J."/>
            <person name="Bouchez O."/>
            <person name="Roques C."/>
            <person name="Iampietro C."/>
            <person name="Lluch J."/>
            <person name="Castinel A."/>
            <person name="Donnadieu C."/>
            <person name="Desvignes T."/>
            <person name="Floi Bucao C."/>
            <person name="Jouanno E."/>
            <person name="Wen M."/>
            <person name="Mejri S."/>
            <person name="Dirks R."/>
            <person name="Jansen H."/>
            <person name="Henkel C."/>
            <person name="Chen W.J."/>
            <person name="Zahm M."/>
            <person name="Cabau C."/>
            <person name="Klopp C."/>
            <person name="Thompson A.W."/>
            <person name="Robinson-Rechavi M."/>
            <person name="Braasch I."/>
            <person name="Lecointre G."/>
            <person name="Bobe J."/>
            <person name="Postlethwait J.H."/>
            <person name="Berthelot C."/>
            <person name="Roest Crollius H."/>
            <person name="Guiguen Y."/>
        </authorList>
    </citation>
    <scope>NUCLEOTIDE SEQUENCE</scope>
    <source>
        <strain evidence="20">NC1722</strain>
    </source>
</reference>
<sequence>MGKGKKKVLTATKVQPEDTPDIKEKETKENYPKMNGESLCCGQPTIRSYLSPGKSRAPLQDNSIPLIHEATYPSKQTVERRGKPSVHSVADVTPTAEEGSPCVPRGTEDDPGVHKEAACLHSAPEPPPVQNGTPHQGKRTHRRTKGRKSAQKTAESNNSRNRKVTDYFPIRRSSRKSRTELKCEEQQHIDDLIKKGIEEGLQVKHMEEKGRGVFATRSFQKGQFVVEYHGDLLQIKDAKKREEEYALNPATGCYMYYFQYLTKTYCVDATRETNRLGRLINHSKNGNCQTKLHGIEGKPHLILVASRDIEEGEELLYDYGDRSKESIAAHPWLKH</sequence>
<dbReference type="AlphaFoldDB" id="A0AAD7T774"/>
<dbReference type="PANTHER" id="PTHR46167">
    <property type="entry name" value="N-LYSINE METHYLTRANSFERASE KMT5A"/>
    <property type="match status" value="1"/>
</dbReference>
<dbReference type="GO" id="GO:0005700">
    <property type="term" value="C:polytene chromosome"/>
    <property type="evidence" value="ECO:0007669"/>
    <property type="project" value="TreeGrafter"/>
</dbReference>
<feature type="compositionally biased region" description="Basic and acidic residues" evidence="18">
    <location>
        <begin position="20"/>
        <end position="31"/>
    </location>
</feature>
<dbReference type="GO" id="GO:0032259">
    <property type="term" value="P:methylation"/>
    <property type="evidence" value="ECO:0007669"/>
    <property type="project" value="UniProtKB-KW"/>
</dbReference>
<evidence type="ECO:0000256" key="7">
    <source>
        <dbReference type="ARBA" id="ARBA00022618"/>
    </source>
</evidence>
<keyword evidence="21" id="KW-1185">Reference proteome</keyword>
<dbReference type="InterPro" id="IPR046341">
    <property type="entry name" value="SET_dom_sf"/>
</dbReference>
<keyword evidence="7" id="KW-0132">Cell division</keyword>
<evidence type="ECO:0000256" key="11">
    <source>
        <dbReference type="ARBA" id="ARBA00022853"/>
    </source>
</evidence>
<evidence type="ECO:0000256" key="3">
    <source>
        <dbReference type="ARBA" id="ARBA00012187"/>
    </source>
</evidence>
<dbReference type="GO" id="GO:0140944">
    <property type="term" value="F:histone H4K20 monomethyltransferase activity"/>
    <property type="evidence" value="ECO:0007669"/>
    <property type="project" value="UniProtKB-EC"/>
</dbReference>
<comment type="catalytic activity">
    <reaction evidence="17">
        <text>L-lysyl-[protein] + S-adenosyl-L-methionine = N(6)-methyl-L-lysyl-[protein] + S-adenosyl-L-homocysteine + H(+)</text>
        <dbReference type="Rhea" id="RHEA:51736"/>
        <dbReference type="Rhea" id="RHEA-COMP:9752"/>
        <dbReference type="Rhea" id="RHEA-COMP:13053"/>
        <dbReference type="ChEBI" id="CHEBI:15378"/>
        <dbReference type="ChEBI" id="CHEBI:29969"/>
        <dbReference type="ChEBI" id="CHEBI:57856"/>
        <dbReference type="ChEBI" id="CHEBI:59789"/>
        <dbReference type="ChEBI" id="CHEBI:61929"/>
    </reaction>
</comment>
<gene>
    <name evidence="20" type="ORF">AAFF_G00425350</name>
</gene>
<feature type="compositionally biased region" description="Basic residues" evidence="18">
    <location>
        <begin position="136"/>
        <end position="150"/>
    </location>
</feature>
<evidence type="ECO:0000313" key="21">
    <source>
        <dbReference type="Proteomes" id="UP001221898"/>
    </source>
</evidence>
<evidence type="ECO:0000256" key="18">
    <source>
        <dbReference type="SAM" id="MobiDB-lite"/>
    </source>
</evidence>